<organism evidence="2 3">
    <name type="scientific">Diversispora epigaea</name>
    <dbReference type="NCBI Taxonomy" id="1348612"/>
    <lineage>
        <taxon>Eukaryota</taxon>
        <taxon>Fungi</taxon>
        <taxon>Fungi incertae sedis</taxon>
        <taxon>Mucoromycota</taxon>
        <taxon>Glomeromycotina</taxon>
        <taxon>Glomeromycetes</taxon>
        <taxon>Diversisporales</taxon>
        <taxon>Diversisporaceae</taxon>
        <taxon>Diversispora</taxon>
    </lineage>
</organism>
<sequence>MTINILIEILVLDIVSTLIRSSLRGMKYGHSQWQTEFGTCYRSQGTIIDEELMNQGKQYDKFHYAWESILGFGWLVSSVYEATTSYAVKQSKLTEAFNPEIGIEQGDALCSLLCIGLRSMKTAKIKKNEIALIEDTKNRKQMETILQQ</sequence>
<keyword evidence="1" id="KW-0732">Signal</keyword>
<dbReference type="AlphaFoldDB" id="A0A397J7P8"/>
<evidence type="ECO:0000256" key="1">
    <source>
        <dbReference type="SAM" id="SignalP"/>
    </source>
</evidence>
<feature type="chain" id="PRO_5017288812" evidence="1">
    <location>
        <begin position="22"/>
        <end position="148"/>
    </location>
</feature>
<dbReference type="Proteomes" id="UP000266861">
    <property type="component" value="Unassembled WGS sequence"/>
</dbReference>
<name>A0A397J7P8_9GLOM</name>
<keyword evidence="3" id="KW-1185">Reference proteome</keyword>
<comment type="caution">
    <text evidence="2">The sequence shown here is derived from an EMBL/GenBank/DDBJ whole genome shotgun (WGS) entry which is preliminary data.</text>
</comment>
<dbReference type="EMBL" id="PQFF01000123">
    <property type="protein sequence ID" value="RHZ80800.1"/>
    <property type="molecule type" value="Genomic_DNA"/>
</dbReference>
<accession>A0A397J7P8</accession>
<proteinExistence type="predicted"/>
<gene>
    <name evidence="2" type="ORF">Glove_132g229</name>
</gene>
<protein>
    <submittedName>
        <fullName evidence="2">Uncharacterized protein</fullName>
    </submittedName>
</protein>
<reference evidence="2 3" key="1">
    <citation type="submission" date="2018-08" db="EMBL/GenBank/DDBJ databases">
        <title>Genome and evolution of the arbuscular mycorrhizal fungus Diversispora epigaea (formerly Glomus versiforme) and its bacterial endosymbionts.</title>
        <authorList>
            <person name="Sun X."/>
            <person name="Fei Z."/>
            <person name="Harrison M."/>
        </authorList>
    </citation>
    <scope>NUCLEOTIDE SEQUENCE [LARGE SCALE GENOMIC DNA]</scope>
    <source>
        <strain evidence="2 3">IT104</strain>
    </source>
</reference>
<evidence type="ECO:0000313" key="2">
    <source>
        <dbReference type="EMBL" id="RHZ80800.1"/>
    </source>
</evidence>
<evidence type="ECO:0000313" key="3">
    <source>
        <dbReference type="Proteomes" id="UP000266861"/>
    </source>
</evidence>
<feature type="signal peptide" evidence="1">
    <location>
        <begin position="1"/>
        <end position="21"/>
    </location>
</feature>